<evidence type="ECO:0000256" key="7">
    <source>
        <dbReference type="SAM" id="MobiDB-lite"/>
    </source>
</evidence>
<evidence type="ECO:0000313" key="11">
    <source>
        <dbReference type="EMBL" id="PHQ16941.1"/>
    </source>
</evidence>
<dbReference type="InterPro" id="IPR027417">
    <property type="entry name" value="P-loop_NTPase"/>
</dbReference>
<gene>
    <name evidence="11" type="ORF">CLH61_02965</name>
</gene>
<dbReference type="GO" id="GO:0016887">
    <property type="term" value="F:ATP hydrolysis activity"/>
    <property type="evidence" value="ECO:0007669"/>
    <property type="project" value="InterPro"/>
</dbReference>
<evidence type="ECO:0000259" key="9">
    <source>
        <dbReference type="PROSITE" id="PS50893"/>
    </source>
</evidence>
<organism evidence="11 12">
    <name type="scientific">Marinobacter profundi</name>
    <dbReference type="NCBI Taxonomy" id="2666256"/>
    <lineage>
        <taxon>Bacteria</taxon>
        <taxon>Pseudomonadati</taxon>
        <taxon>Pseudomonadota</taxon>
        <taxon>Gammaproteobacteria</taxon>
        <taxon>Pseudomonadales</taxon>
        <taxon>Marinobacteraceae</taxon>
        <taxon>Marinobacter</taxon>
    </lineage>
</organism>
<dbReference type="PROSITE" id="PS50929">
    <property type="entry name" value="ABC_TM1F"/>
    <property type="match status" value="1"/>
</dbReference>
<feature type="domain" description="ABC transporter" evidence="9">
    <location>
        <begin position="355"/>
        <end position="548"/>
    </location>
</feature>
<dbReference type="InterPro" id="IPR017871">
    <property type="entry name" value="ABC_transporter-like_CS"/>
</dbReference>
<dbReference type="SUPFAM" id="SSF52540">
    <property type="entry name" value="P-loop containing nucleoside triphosphate hydrolases"/>
    <property type="match status" value="1"/>
</dbReference>
<dbReference type="GO" id="GO:0005524">
    <property type="term" value="F:ATP binding"/>
    <property type="evidence" value="ECO:0007669"/>
    <property type="project" value="UniProtKB-KW"/>
</dbReference>
<keyword evidence="5 8" id="KW-1133">Transmembrane helix</keyword>
<evidence type="ECO:0000256" key="4">
    <source>
        <dbReference type="ARBA" id="ARBA00022840"/>
    </source>
</evidence>
<dbReference type="InterPro" id="IPR036640">
    <property type="entry name" value="ABC1_TM_sf"/>
</dbReference>
<dbReference type="PROSITE" id="PS50893">
    <property type="entry name" value="ABC_TRANSPORTER_2"/>
    <property type="match status" value="1"/>
</dbReference>
<feature type="compositionally biased region" description="Polar residues" evidence="7">
    <location>
        <begin position="326"/>
        <end position="335"/>
    </location>
</feature>
<feature type="transmembrane region" description="Helical" evidence="8">
    <location>
        <begin position="249"/>
        <end position="272"/>
    </location>
</feature>
<feature type="domain" description="ABC transmembrane type-1" evidence="10">
    <location>
        <begin position="24"/>
        <end position="311"/>
    </location>
</feature>
<dbReference type="EMBL" id="NTFH01000003">
    <property type="protein sequence ID" value="PHQ16941.1"/>
    <property type="molecule type" value="Genomic_DNA"/>
</dbReference>
<name>A0A2G1UR11_9GAMM</name>
<feature type="transmembrane region" description="Helical" evidence="8">
    <location>
        <begin position="167"/>
        <end position="188"/>
    </location>
</feature>
<dbReference type="SMART" id="SM00382">
    <property type="entry name" value="AAA"/>
    <property type="match status" value="1"/>
</dbReference>
<dbReference type="InterPro" id="IPR003593">
    <property type="entry name" value="AAA+_ATPase"/>
</dbReference>
<dbReference type="InterPro" id="IPR003439">
    <property type="entry name" value="ABC_transporter-like_ATP-bd"/>
</dbReference>
<proteinExistence type="predicted"/>
<dbReference type="Pfam" id="PF00005">
    <property type="entry name" value="ABC_tran"/>
    <property type="match status" value="1"/>
</dbReference>
<reference evidence="11 12" key="1">
    <citation type="submission" date="2017-09" db="EMBL/GenBank/DDBJ databases">
        <title>The draft genome sequences of Marinobacter sp. PWS21.</title>
        <authorList>
            <person name="Cao J."/>
        </authorList>
    </citation>
    <scope>NUCLEOTIDE SEQUENCE [LARGE SCALE GENOMIC DNA]</scope>
    <source>
        <strain evidence="11 12">PWS21</strain>
    </source>
</reference>
<evidence type="ECO:0000256" key="6">
    <source>
        <dbReference type="ARBA" id="ARBA00023136"/>
    </source>
</evidence>
<dbReference type="GO" id="GO:0015421">
    <property type="term" value="F:ABC-type oligopeptide transporter activity"/>
    <property type="evidence" value="ECO:0007669"/>
    <property type="project" value="TreeGrafter"/>
</dbReference>
<dbReference type="PROSITE" id="PS00211">
    <property type="entry name" value="ABC_TRANSPORTER_1"/>
    <property type="match status" value="1"/>
</dbReference>
<evidence type="ECO:0000256" key="5">
    <source>
        <dbReference type="ARBA" id="ARBA00022989"/>
    </source>
</evidence>
<keyword evidence="2 8" id="KW-0812">Transmembrane</keyword>
<dbReference type="RefSeq" id="WP_099613192.1">
    <property type="nucleotide sequence ID" value="NZ_KZ319367.1"/>
</dbReference>
<dbReference type="AlphaFoldDB" id="A0A2G1UR11"/>
<keyword evidence="3" id="KW-0547">Nucleotide-binding</keyword>
<protein>
    <submittedName>
        <fullName evidence="11">Thiol reductant ABC exporter subunit CydC</fullName>
    </submittedName>
</protein>
<keyword evidence="12" id="KW-1185">Reference proteome</keyword>
<dbReference type="Proteomes" id="UP000231409">
    <property type="component" value="Unassembled WGS sequence"/>
</dbReference>
<dbReference type="Pfam" id="PF00664">
    <property type="entry name" value="ABC_membrane"/>
    <property type="match status" value="1"/>
</dbReference>
<evidence type="ECO:0000259" key="10">
    <source>
        <dbReference type="PROSITE" id="PS50929"/>
    </source>
</evidence>
<comment type="subcellular location">
    <subcellularLocation>
        <location evidence="1">Cell membrane</location>
        <topology evidence="1">Multi-pass membrane protein</topology>
    </subcellularLocation>
</comment>
<keyword evidence="6 8" id="KW-0472">Membrane</keyword>
<feature type="transmembrane region" description="Helical" evidence="8">
    <location>
        <begin position="21"/>
        <end position="41"/>
    </location>
</feature>
<sequence length="548" mass="57951">MRDLKPWLALILRRPGRLLAGALLILLTLLAGMGLLALSGWFLTATAITGLMLAAGVQAYVNLYVPGGGIRLFAVTRTVARYAERVYNHDTVLRLLADIRIRLFTRLSASNTASRARLRGPEWLSRLTSDVDTLDTLYLRLLAPAGLAVLVTGVVVGGAWLLGDGELAAVLGGLLVLALILTTVLVSLRTQRLTLKRADDLDRVRTTVVEHLEGFGELTAAGRAGKHGARLCRLAGSVARDQATADQRIGWHLAGSGVLVNLAAVAALWFGLGLFNRDAMTGPVVVLLPLAVLGLAEIYSTLPDAFGRMGAMLGAARRLNRDCGSDTGSDSATSNHADKGIQTATDGAGTGDHAVILADVTVRFGAQPPLLKHYSLMVNAGDRLGVVGPSGSGKSSIADLIAGLQTATCGTVTAAPCAYLTQASVLFDDTLKSNLLIGNPQASDLDLWRILEAVAMADRFAALPRQLNTWMGAYGHQLSGGEARRIALARTLLSQRSLLVLDEPFTGVDDASRERIARAIDPWLDGKTVIALGHGPEALPGFDRIVRL</sequence>
<evidence type="ECO:0000313" key="12">
    <source>
        <dbReference type="Proteomes" id="UP000231409"/>
    </source>
</evidence>
<dbReference type="InterPro" id="IPR011527">
    <property type="entry name" value="ABC1_TM_dom"/>
</dbReference>
<dbReference type="PANTHER" id="PTHR43394:SF1">
    <property type="entry name" value="ATP-BINDING CASSETTE SUB-FAMILY B MEMBER 10, MITOCHONDRIAL"/>
    <property type="match status" value="1"/>
</dbReference>
<comment type="caution">
    <text evidence="11">The sequence shown here is derived from an EMBL/GenBank/DDBJ whole genome shotgun (WGS) entry which is preliminary data.</text>
</comment>
<feature type="transmembrane region" description="Helical" evidence="8">
    <location>
        <begin position="47"/>
        <end position="65"/>
    </location>
</feature>
<dbReference type="Gene3D" id="3.40.50.300">
    <property type="entry name" value="P-loop containing nucleotide triphosphate hydrolases"/>
    <property type="match status" value="1"/>
</dbReference>
<evidence type="ECO:0000256" key="8">
    <source>
        <dbReference type="SAM" id="Phobius"/>
    </source>
</evidence>
<feature type="region of interest" description="Disordered" evidence="7">
    <location>
        <begin position="324"/>
        <end position="345"/>
    </location>
</feature>
<dbReference type="Gene3D" id="1.20.1560.10">
    <property type="entry name" value="ABC transporter type 1, transmembrane domain"/>
    <property type="match status" value="1"/>
</dbReference>
<dbReference type="GO" id="GO:0005886">
    <property type="term" value="C:plasma membrane"/>
    <property type="evidence" value="ECO:0007669"/>
    <property type="project" value="UniProtKB-SubCell"/>
</dbReference>
<evidence type="ECO:0000256" key="2">
    <source>
        <dbReference type="ARBA" id="ARBA00022692"/>
    </source>
</evidence>
<accession>A0A2G1UR11</accession>
<feature type="transmembrane region" description="Helical" evidence="8">
    <location>
        <begin position="284"/>
        <end position="302"/>
    </location>
</feature>
<dbReference type="InterPro" id="IPR039421">
    <property type="entry name" value="Type_1_exporter"/>
</dbReference>
<evidence type="ECO:0000256" key="3">
    <source>
        <dbReference type="ARBA" id="ARBA00022741"/>
    </source>
</evidence>
<dbReference type="PANTHER" id="PTHR43394">
    <property type="entry name" value="ATP-DEPENDENT PERMEASE MDL1, MITOCHONDRIAL"/>
    <property type="match status" value="1"/>
</dbReference>
<feature type="transmembrane region" description="Helical" evidence="8">
    <location>
        <begin position="137"/>
        <end position="161"/>
    </location>
</feature>
<evidence type="ECO:0000256" key="1">
    <source>
        <dbReference type="ARBA" id="ARBA00004651"/>
    </source>
</evidence>
<keyword evidence="4" id="KW-0067">ATP-binding</keyword>
<dbReference type="SUPFAM" id="SSF90123">
    <property type="entry name" value="ABC transporter transmembrane region"/>
    <property type="match status" value="1"/>
</dbReference>